<comment type="caution">
    <text evidence="6">The sequence shown here is derived from an EMBL/GenBank/DDBJ whole genome shotgun (WGS) entry which is preliminary data.</text>
</comment>
<evidence type="ECO:0000256" key="3">
    <source>
        <dbReference type="ARBA" id="ARBA00023242"/>
    </source>
</evidence>
<dbReference type="CDD" id="cd00067">
    <property type="entry name" value="GAL4"/>
    <property type="match status" value="1"/>
</dbReference>
<dbReference type="GO" id="GO:0008270">
    <property type="term" value="F:zinc ion binding"/>
    <property type="evidence" value="ECO:0007669"/>
    <property type="project" value="InterPro"/>
</dbReference>
<keyword evidence="1" id="KW-0805">Transcription regulation</keyword>
<reference evidence="6" key="1">
    <citation type="journal article" date="2023" name="Mol. Phylogenet. Evol.">
        <title>Genome-scale phylogeny and comparative genomics of the fungal order Sordariales.</title>
        <authorList>
            <person name="Hensen N."/>
            <person name="Bonometti L."/>
            <person name="Westerberg I."/>
            <person name="Brannstrom I.O."/>
            <person name="Guillou S."/>
            <person name="Cros-Aarteil S."/>
            <person name="Calhoun S."/>
            <person name="Haridas S."/>
            <person name="Kuo A."/>
            <person name="Mondo S."/>
            <person name="Pangilinan J."/>
            <person name="Riley R."/>
            <person name="LaButti K."/>
            <person name="Andreopoulos B."/>
            <person name="Lipzen A."/>
            <person name="Chen C."/>
            <person name="Yan M."/>
            <person name="Daum C."/>
            <person name="Ng V."/>
            <person name="Clum A."/>
            <person name="Steindorff A."/>
            <person name="Ohm R.A."/>
            <person name="Martin F."/>
            <person name="Silar P."/>
            <person name="Natvig D.O."/>
            <person name="Lalanne C."/>
            <person name="Gautier V."/>
            <person name="Ament-Velasquez S.L."/>
            <person name="Kruys A."/>
            <person name="Hutchinson M.I."/>
            <person name="Powell A.J."/>
            <person name="Barry K."/>
            <person name="Miller A.N."/>
            <person name="Grigoriev I.V."/>
            <person name="Debuchy R."/>
            <person name="Gladieux P."/>
            <person name="Hiltunen Thoren M."/>
            <person name="Johannesson H."/>
        </authorList>
    </citation>
    <scope>NUCLEOTIDE SEQUENCE</scope>
    <source>
        <strain evidence="6">PSN324</strain>
    </source>
</reference>
<dbReference type="CDD" id="cd12148">
    <property type="entry name" value="fungal_TF_MHR"/>
    <property type="match status" value="1"/>
</dbReference>
<accession>A0AAV9HMZ0</accession>
<reference evidence="6" key="2">
    <citation type="submission" date="2023-06" db="EMBL/GenBank/DDBJ databases">
        <authorList>
            <consortium name="Lawrence Berkeley National Laboratory"/>
            <person name="Mondo S.J."/>
            <person name="Hensen N."/>
            <person name="Bonometti L."/>
            <person name="Westerberg I."/>
            <person name="Brannstrom I.O."/>
            <person name="Guillou S."/>
            <person name="Cros-Aarteil S."/>
            <person name="Calhoun S."/>
            <person name="Haridas S."/>
            <person name="Kuo A."/>
            <person name="Pangilinan J."/>
            <person name="Riley R."/>
            <person name="Labutti K."/>
            <person name="Andreopoulos B."/>
            <person name="Lipzen A."/>
            <person name="Chen C."/>
            <person name="Yanf M."/>
            <person name="Daum C."/>
            <person name="Ng V."/>
            <person name="Clum A."/>
            <person name="Steindorff A."/>
            <person name="Ohm R."/>
            <person name="Martin F."/>
            <person name="Silar P."/>
            <person name="Natvig D."/>
            <person name="Lalanne C."/>
            <person name="Gautier V."/>
            <person name="Ament-Velasquez S.L."/>
            <person name="Kruys A."/>
            <person name="Hutchinson M.I."/>
            <person name="Powell A.J."/>
            <person name="Barry K."/>
            <person name="Miller A.N."/>
            <person name="Grigoriev I.V."/>
            <person name="Debuchy R."/>
            <person name="Gladieux P."/>
            <person name="Thoren M.H."/>
            <person name="Johannesson H."/>
        </authorList>
    </citation>
    <scope>NUCLEOTIDE SEQUENCE</scope>
    <source>
        <strain evidence="6">PSN324</strain>
    </source>
</reference>
<evidence type="ECO:0000259" key="5">
    <source>
        <dbReference type="SMART" id="SM00906"/>
    </source>
</evidence>
<keyword evidence="2" id="KW-0804">Transcription</keyword>
<feature type="region of interest" description="Disordered" evidence="4">
    <location>
        <begin position="24"/>
        <end position="65"/>
    </location>
</feature>
<feature type="domain" description="Xylanolytic transcriptional activator regulatory" evidence="5">
    <location>
        <begin position="332"/>
        <end position="407"/>
    </location>
</feature>
<dbReference type="GO" id="GO:0005634">
    <property type="term" value="C:nucleus"/>
    <property type="evidence" value="ECO:0007669"/>
    <property type="project" value="TreeGrafter"/>
</dbReference>
<organism evidence="6 7">
    <name type="scientific">Cladorrhinum samala</name>
    <dbReference type="NCBI Taxonomy" id="585594"/>
    <lineage>
        <taxon>Eukaryota</taxon>
        <taxon>Fungi</taxon>
        <taxon>Dikarya</taxon>
        <taxon>Ascomycota</taxon>
        <taxon>Pezizomycotina</taxon>
        <taxon>Sordariomycetes</taxon>
        <taxon>Sordariomycetidae</taxon>
        <taxon>Sordariales</taxon>
        <taxon>Podosporaceae</taxon>
        <taxon>Cladorrhinum</taxon>
    </lineage>
</organism>
<dbReference type="GO" id="GO:0000978">
    <property type="term" value="F:RNA polymerase II cis-regulatory region sequence-specific DNA binding"/>
    <property type="evidence" value="ECO:0007669"/>
    <property type="project" value="TreeGrafter"/>
</dbReference>
<dbReference type="InterPro" id="IPR001138">
    <property type="entry name" value="Zn2Cys6_DnaBD"/>
</dbReference>
<dbReference type="PANTHER" id="PTHR47424">
    <property type="entry name" value="REGULATORY PROTEIN GAL4"/>
    <property type="match status" value="1"/>
</dbReference>
<dbReference type="AlphaFoldDB" id="A0AAV9HMZ0"/>
<dbReference type="Pfam" id="PF04082">
    <property type="entry name" value="Fungal_trans"/>
    <property type="match status" value="1"/>
</dbReference>
<evidence type="ECO:0000256" key="2">
    <source>
        <dbReference type="ARBA" id="ARBA00023163"/>
    </source>
</evidence>
<dbReference type="GO" id="GO:0006351">
    <property type="term" value="P:DNA-templated transcription"/>
    <property type="evidence" value="ECO:0007669"/>
    <property type="project" value="InterPro"/>
</dbReference>
<dbReference type="InterPro" id="IPR051127">
    <property type="entry name" value="Fungal_SecMet_Regulators"/>
</dbReference>
<dbReference type="SMART" id="SM00906">
    <property type="entry name" value="Fungal_trans"/>
    <property type="match status" value="1"/>
</dbReference>
<dbReference type="GO" id="GO:0000435">
    <property type="term" value="P:positive regulation of transcription from RNA polymerase II promoter by galactose"/>
    <property type="evidence" value="ECO:0007669"/>
    <property type="project" value="TreeGrafter"/>
</dbReference>
<feature type="region of interest" description="Disordered" evidence="4">
    <location>
        <begin position="667"/>
        <end position="691"/>
    </location>
</feature>
<dbReference type="Proteomes" id="UP001321749">
    <property type="component" value="Unassembled WGS sequence"/>
</dbReference>
<dbReference type="InterPro" id="IPR007219">
    <property type="entry name" value="XnlR_reg_dom"/>
</dbReference>
<keyword evidence="3" id="KW-0539">Nucleus</keyword>
<keyword evidence="7" id="KW-1185">Reference proteome</keyword>
<evidence type="ECO:0000313" key="6">
    <source>
        <dbReference type="EMBL" id="KAK4461693.1"/>
    </source>
</evidence>
<feature type="compositionally biased region" description="Basic and acidic residues" evidence="4">
    <location>
        <begin position="678"/>
        <end position="690"/>
    </location>
</feature>
<gene>
    <name evidence="6" type="ORF">QBC42DRAFT_89853</name>
</gene>
<proteinExistence type="predicted"/>
<evidence type="ECO:0000256" key="1">
    <source>
        <dbReference type="ARBA" id="ARBA00023015"/>
    </source>
</evidence>
<dbReference type="EMBL" id="MU864986">
    <property type="protein sequence ID" value="KAK4461693.1"/>
    <property type="molecule type" value="Genomic_DNA"/>
</dbReference>
<dbReference type="GO" id="GO:0000981">
    <property type="term" value="F:DNA-binding transcription factor activity, RNA polymerase II-specific"/>
    <property type="evidence" value="ECO:0007669"/>
    <property type="project" value="InterPro"/>
</dbReference>
<evidence type="ECO:0000313" key="7">
    <source>
        <dbReference type="Proteomes" id="UP001321749"/>
    </source>
</evidence>
<evidence type="ECO:0000256" key="4">
    <source>
        <dbReference type="SAM" id="MobiDB-lite"/>
    </source>
</evidence>
<dbReference type="PANTHER" id="PTHR47424:SF9">
    <property type="entry name" value="TAH-2"/>
    <property type="match status" value="1"/>
</dbReference>
<protein>
    <submittedName>
        <fullName evidence="6">Fungal-specific transcription factor domain-containing protein</fullName>
    </submittedName>
</protein>
<name>A0AAV9HMZ0_9PEZI</name>
<sequence>MFQCNGVKPCQTCIRRKLTCTYTPNNASDYNPGESAGSPTKRRHIDMSPPSISATLEASDGSPPQVRESVQSWEEVRAGQGLPLGVSAMSSPTASRPLHISGHVKKVSIHSTKKLPSRSNSSVHNAAEETNIYTETRMLQDQTRRLLYIGDASTLSILQLIRIIVESTAGPEMGSPFIDDPKRHRIMENIINFPPDTRVPTLLPDKDTADLLIESYFTNTCGMIEVFDKTIFLGEVESCYRDPPSSSKFFLCHFFLVQALGLLLAAPAPGTRQEVLIKQQLSAKPDRAELFFRTARTMCDPGAGFEDADFWSVQALSLMTLYMLIISKRNTAYAYLGMAVRSAYALGLHREETMRDVIFTEAQMTERRNLWKTLFILDRFLAATLGRPTAISEDDSSMKIFSEDLAINTIVRSTPGIDPVHARGLDACVDTCRIIGETLRVFSSRKISTIKVQEIIDDMPVGWDQDLQNALHRRQSNASLQHAGHGIASLHVSIMSLHSLILLTRQLFVMHNWMLVEQRSGKKKPSSIYESPMARFSEACVLASYQTITLVQQARQEQNLPRRNPFIIYFVFAASLVICMNQFSSLYSTKAYEATITDAIDFLKYCSPIDPQAERVLEIITKFAEVVKKWTREHACQAPLLSEDLSFLFNQASSPRPLSEPILSVGGPLVTSPQQHSSHGELPPHHHDQRGIATTALSDPGLLTPPTIPKMPLSDMLAPVPTSAAAVDTRMNGMTPPMAAPGFGDHHRASLSALDSSPGYPREMEFDFDNLWSNWINHVPPTMAPTVAATMSPSSAGLPTHFSPVAVTASIAPTNPEQHSSFVGTFSMQDTRPHTGLHGNIPLFHSSGYT</sequence>